<evidence type="ECO:0000256" key="2">
    <source>
        <dbReference type="ARBA" id="ARBA00005582"/>
    </source>
</evidence>
<dbReference type="PANTHER" id="PTHR43758:SF2">
    <property type="entry name" value="OXIDIZED PURINE NUCLEOSIDE TRIPHOSPHATE HYDROLASE"/>
    <property type="match status" value="1"/>
</dbReference>
<evidence type="ECO:0000256" key="5">
    <source>
        <dbReference type="ARBA" id="ARBA00022842"/>
    </source>
</evidence>
<evidence type="ECO:0000256" key="3">
    <source>
        <dbReference type="ARBA" id="ARBA00022723"/>
    </source>
</evidence>
<protein>
    <submittedName>
        <fullName evidence="7">NUDIX hydrolase</fullName>
    </submittedName>
</protein>
<accession>A0A383RAN0</accession>
<dbReference type="EMBL" id="LS992241">
    <property type="protein sequence ID" value="SYX83376.1"/>
    <property type="molecule type" value="Genomic_DNA"/>
</dbReference>
<dbReference type="RefSeq" id="WP_138185487.1">
    <property type="nucleotide sequence ID" value="NZ_LS992241.1"/>
</dbReference>
<dbReference type="GO" id="GO:0046872">
    <property type="term" value="F:metal ion binding"/>
    <property type="evidence" value="ECO:0007669"/>
    <property type="project" value="UniProtKB-KW"/>
</dbReference>
<dbReference type="InterPro" id="IPR015797">
    <property type="entry name" value="NUDIX_hydrolase-like_dom_sf"/>
</dbReference>
<dbReference type="Proteomes" id="UP000304148">
    <property type="component" value="Chromosome"/>
</dbReference>
<gene>
    <name evidence="7" type="ORF">PBLR_11798</name>
</gene>
<dbReference type="SUPFAM" id="SSF55811">
    <property type="entry name" value="Nudix"/>
    <property type="match status" value="1"/>
</dbReference>
<comment type="similarity">
    <text evidence="2">Belongs to the Nudix hydrolase family.</text>
</comment>
<dbReference type="GO" id="GO:0005737">
    <property type="term" value="C:cytoplasm"/>
    <property type="evidence" value="ECO:0007669"/>
    <property type="project" value="TreeGrafter"/>
</dbReference>
<dbReference type="Gene3D" id="3.90.79.10">
    <property type="entry name" value="Nucleoside Triphosphate Pyrophosphohydrolase"/>
    <property type="match status" value="1"/>
</dbReference>
<dbReference type="PANTHER" id="PTHR43758">
    <property type="entry name" value="7,8-DIHYDRO-8-OXOGUANINE TRIPHOSPHATASE"/>
    <property type="match status" value="1"/>
</dbReference>
<dbReference type="GO" id="GO:0016818">
    <property type="term" value="F:hydrolase activity, acting on acid anhydrides, in phosphorus-containing anhydrides"/>
    <property type="evidence" value="ECO:0007669"/>
    <property type="project" value="TreeGrafter"/>
</dbReference>
<comment type="cofactor">
    <cofactor evidence="1">
        <name>Mg(2+)</name>
        <dbReference type="ChEBI" id="CHEBI:18420"/>
    </cofactor>
</comment>
<evidence type="ECO:0000259" key="6">
    <source>
        <dbReference type="PROSITE" id="PS51462"/>
    </source>
</evidence>
<keyword evidence="5" id="KW-0460">Magnesium</keyword>
<evidence type="ECO:0000256" key="4">
    <source>
        <dbReference type="ARBA" id="ARBA00022801"/>
    </source>
</evidence>
<dbReference type="CDD" id="cd18886">
    <property type="entry name" value="NUDIX_MutT_Nudt1"/>
    <property type="match status" value="1"/>
</dbReference>
<name>A0A383RAN0_PAEAL</name>
<keyword evidence="3" id="KW-0479">Metal-binding</keyword>
<dbReference type="PROSITE" id="PS51462">
    <property type="entry name" value="NUDIX"/>
    <property type="match status" value="1"/>
</dbReference>
<dbReference type="InterPro" id="IPR000086">
    <property type="entry name" value="NUDIX_hydrolase_dom"/>
</dbReference>
<sequence>MLNYNICYIQRGNEVLLLNREKPSWMGCWNGIGGKLEAGESPRASMERELAEETGITPTELTFKGIVSWMVDGTRFGGMYLYAASVEESFTYDTPIKTDEGILDWKRVDWIMDVHNQGVASNMPQVLQGMRSDMHCYDYHCIFEKGKLLDMIAVQIDPALEWDEVQREVYLEKYAVMLHSS</sequence>
<evidence type="ECO:0000256" key="1">
    <source>
        <dbReference type="ARBA" id="ARBA00001946"/>
    </source>
</evidence>
<feature type="domain" description="Nudix hydrolase" evidence="6">
    <location>
        <begin position="1"/>
        <end position="132"/>
    </location>
</feature>
<evidence type="ECO:0000313" key="8">
    <source>
        <dbReference type="Proteomes" id="UP000304148"/>
    </source>
</evidence>
<evidence type="ECO:0000313" key="7">
    <source>
        <dbReference type="EMBL" id="SYX83376.1"/>
    </source>
</evidence>
<keyword evidence="4 7" id="KW-0378">Hydrolase</keyword>
<dbReference type="Pfam" id="PF00293">
    <property type="entry name" value="NUDIX"/>
    <property type="match status" value="1"/>
</dbReference>
<dbReference type="AlphaFoldDB" id="A0A383RAN0"/>
<organism evidence="7 8">
    <name type="scientific">Paenibacillus alvei</name>
    <name type="common">Bacillus alvei</name>
    <dbReference type="NCBI Taxonomy" id="44250"/>
    <lineage>
        <taxon>Bacteria</taxon>
        <taxon>Bacillati</taxon>
        <taxon>Bacillota</taxon>
        <taxon>Bacilli</taxon>
        <taxon>Bacillales</taxon>
        <taxon>Paenibacillaceae</taxon>
        <taxon>Paenibacillus</taxon>
    </lineage>
</organism>
<reference evidence="8" key="1">
    <citation type="submission" date="2018-08" db="EMBL/GenBank/DDBJ databases">
        <authorList>
            <person name="Chevrot R."/>
        </authorList>
    </citation>
    <scope>NUCLEOTIDE SEQUENCE [LARGE SCALE GENOMIC DNA]</scope>
</reference>
<proteinExistence type="inferred from homology"/>